<proteinExistence type="predicted"/>
<reference evidence="2" key="1">
    <citation type="journal article" date="2001" name="DNA Res.">
        <title>Complete genome sequence of an aerobic thermoacidophilic Crenarchaeon, Sulfolobus tokodaii strain7.</title>
        <authorList>
            <person name="Kawarabayasi Y."/>
            <person name="Hino Y."/>
            <person name="Horikawa H."/>
            <person name="Jin-no K."/>
            <person name="Takahashi M."/>
            <person name="Sekine M."/>
            <person name="Baba S."/>
            <person name="Ankai A."/>
            <person name="Kosugi H."/>
            <person name="Hosoyama A."/>
            <person name="Fukui S."/>
            <person name="Nagai Y."/>
            <person name="Nishijima K."/>
            <person name="Otsuka R."/>
            <person name="Nakazawa H."/>
            <person name="Takamiya M."/>
            <person name="Kato Y."/>
            <person name="Yoshizawa T."/>
            <person name="Tanaka T."/>
            <person name="Kudoh Y."/>
            <person name="Yamazaki J."/>
            <person name="Kushida N."/>
            <person name="Oguchi A."/>
            <person name="Aoki K."/>
            <person name="Masuda S."/>
            <person name="Yanagii M."/>
            <person name="Nishimura M."/>
            <person name="Yamagishi A."/>
            <person name="Oshima T."/>
            <person name="Kikuchi H."/>
        </authorList>
    </citation>
    <scope>NUCLEOTIDE SEQUENCE [LARGE SCALE GENOMIC DNA]</scope>
    <source>
        <strain evidence="2">DSM 16993 / JCM 10545 / NBRC 100140 / 7</strain>
    </source>
</reference>
<sequence length="51" mass="5725">MRMASLNSVRQIKKSSCPFGRHCYSDSSICGDMGRYAECPEIKVVEVIQRG</sequence>
<organism evidence="1 2">
    <name type="scientific">Sulfurisphaera tokodaii (strain DSM 16993 / JCM 10545 / NBRC 100140 / 7)</name>
    <name type="common">Sulfolobus tokodaii</name>
    <dbReference type="NCBI Taxonomy" id="273063"/>
    <lineage>
        <taxon>Archaea</taxon>
        <taxon>Thermoproteota</taxon>
        <taxon>Thermoprotei</taxon>
        <taxon>Sulfolobales</taxon>
        <taxon>Sulfolobaceae</taxon>
        <taxon>Sulfurisphaera</taxon>
    </lineage>
</organism>
<accession>Q975W0</accession>
<evidence type="ECO:0000313" key="1">
    <source>
        <dbReference type="EMBL" id="BAB65288.1"/>
    </source>
</evidence>
<keyword evidence="2" id="KW-1185">Reference proteome</keyword>
<evidence type="ECO:0000313" key="2">
    <source>
        <dbReference type="Proteomes" id="UP000001015"/>
    </source>
</evidence>
<gene>
    <name evidence="1" type="ordered locus">STK_03144</name>
    <name evidence="1" type="ORF">STS044</name>
</gene>
<dbReference type="eggNOG" id="arCOG08587">
    <property type="taxonomic scope" value="Archaea"/>
</dbReference>
<dbReference type="EMBL" id="BA000023">
    <property type="protein sequence ID" value="BAB65288.1"/>
    <property type="molecule type" value="Genomic_DNA"/>
</dbReference>
<dbReference type="STRING" id="273063.STK_03144"/>
<dbReference type="Proteomes" id="UP000001015">
    <property type="component" value="Chromosome"/>
</dbReference>
<protein>
    <submittedName>
        <fullName evidence="1">Uncharacterized protein</fullName>
    </submittedName>
</protein>
<dbReference type="KEGG" id="sto:STK_03144"/>
<name>Q975W0_SULTO</name>
<dbReference type="AlphaFoldDB" id="Q975W0"/>